<proteinExistence type="predicted"/>
<evidence type="ECO:0000313" key="1">
    <source>
        <dbReference type="EMBL" id="RED96243.1"/>
    </source>
</evidence>
<dbReference type="EMBL" id="QREG01000015">
    <property type="protein sequence ID" value="RED96243.1"/>
    <property type="molecule type" value="Genomic_DNA"/>
</dbReference>
<protein>
    <submittedName>
        <fullName evidence="1">Uncharacterized protein</fullName>
    </submittedName>
</protein>
<sequence length="1157" mass="131309">MSRRQEKALHSTYRFRSIKANLFLLFLGLGYWGSAQHLTCRDVHMAATIVLDSLPVERESISISPAISYQLDSTATRLFFSDTTGVDTVTVCYRKLSRAFYEPLFLRDVRYYERGAYVQRTTAAKAGIKGVREEELFDFGELNTFGAITRGVTFGNRQNVFVNSALNLQMDGQLSEDLRVSAVITDQNIPYQPEGNTQQLRDFDNVFIKLYNDKFQIQAGDIVLTNPAEESYFLKYYKNVQGLSLGYKSSLSNGWKSTSKVTGALAKGQFVSTTITPIEGVQGPYKLRGANNEQFVIILANSERIYVDGKLMERGFDRDYVIDYNLGEVTFSTNVLITRFSRIRVDYEYANQYYARSNVTALQSFSNDRTTAYVTYYREKDNPASTLGFELSDQDRDQLQAAGDGQGSAVISGVDSTGFIENAVLYRVVDTTLTSDESIQVYEFSTDEDQALYRVTFSNVGEGNGAYAFRRTTANGKVYEYVGENQGAYEPVQLVPTPNQRQMLVAGLNTKLGSYEHIGQEVAWSYRDQNLYSARDDEDNSGWAYRASLASAGRSVGFMQGYQLYAQLDFEFLNHHFTAIDRFRPVDYDRDWGYDVFQDSLTSRRDLLGRLAVKVQKKGGSHISYEAERRTRSEVIDGYGHKWSAHQTFGPLEFRSENYWMKNEPGIGVEKKWFRLSEQLQTKTWLVNPGYRFLLEQNTTAIADSIRQTVMHYYAHNGYLVSGDSSKVTFRADYTYRVDQLPQEGVMEHYTAAHNYSAQVAANAIPGQRLSGRITFRDVTELRGTDTRDQNLLGQIEWNGTLANKLISNSFMYATSNVRELQREYVFLQVATGEGTHTWRDENADGVQDLNEFYEAINADEKNYIKLFTPTDTYVSAFRSSYVHAVDVRAPAKWRSQSGVVGVMGRLSLRTNLKYDFKSTDSQLKTRLNPFGLDVQDTTVLSARNLIRNTLFFNRNAPGFAWDFSHSIQRQKNLLSGGFELIDREDLKLATRVSFGAALSLRAKGGIGQTVNQSDFLQSRNFQLQRYLWEGEVVWQPATSFRAIAGVGRRHKANQDAEEEAYSSIYDYKGEITWVQPGSGNLNVSFNWLAIAFEGVQNSYLGYELLEALQPGSNQRWQVNWQQTLRKGLQLTLQYHGRNSPSAVPVHTGSVQVTAYF</sequence>
<reference evidence="1 2" key="1">
    <citation type="submission" date="2018-07" db="EMBL/GenBank/DDBJ databases">
        <title>Genomic Encyclopedia of Type Strains, Phase IV (KMG-IV): sequencing the most valuable type-strain genomes for metagenomic binning, comparative biology and taxonomic classification.</title>
        <authorList>
            <person name="Goeker M."/>
        </authorList>
    </citation>
    <scope>NUCLEOTIDE SEQUENCE [LARGE SCALE GENOMIC DNA]</scope>
    <source>
        <strain evidence="1 2">DSM 4134</strain>
    </source>
</reference>
<comment type="caution">
    <text evidence="1">The sequence shown here is derived from an EMBL/GenBank/DDBJ whole genome shotgun (WGS) entry which is preliminary data.</text>
</comment>
<gene>
    <name evidence="1" type="ORF">C7460_115134</name>
</gene>
<accession>A0A3D9L1Z2</accession>
<organism evidence="1 2">
    <name type="scientific">Marinoscillum furvescens DSM 4134</name>
    <dbReference type="NCBI Taxonomy" id="1122208"/>
    <lineage>
        <taxon>Bacteria</taxon>
        <taxon>Pseudomonadati</taxon>
        <taxon>Bacteroidota</taxon>
        <taxon>Cytophagia</taxon>
        <taxon>Cytophagales</taxon>
        <taxon>Reichenbachiellaceae</taxon>
        <taxon>Marinoscillum</taxon>
    </lineage>
</organism>
<keyword evidence="2" id="KW-1185">Reference proteome</keyword>
<evidence type="ECO:0000313" key="2">
    <source>
        <dbReference type="Proteomes" id="UP000256779"/>
    </source>
</evidence>
<dbReference type="AlphaFoldDB" id="A0A3D9L1Z2"/>
<name>A0A3D9L1Z2_MARFU</name>
<dbReference type="Proteomes" id="UP000256779">
    <property type="component" value="Unassembled WGS sequence"/>
</dbReference>